<feature type="transmembrane region" description="Helical" evidence="11">
    <location>
        <begin position="82"/>
        <end position="105"/>
    </location>
</feature>
<dbReference type="OrthoDB" id="9793490at2"/>
<accession>A0A127V8W3</accession>
<keyword evidence="8 11" id="KW-0472">Membrane</keyword>
<evidence type="ECO:0000256" key="7">
    <source>
        <dbReference type="ARBA" id="ARBA00022989"/>
    </source>
</evidence>
<dbReference type="GO" id="GO:0005886">
    <property type="term" value="C:plasma membrane"/>
    <property type="evidence" value="ECO:0007669"/>
    <property type="project" value="UniProtKB-SubCell"/>
</dbReference>
<evidence type="ECO:0000313" key="14">
    <source>
        <dbReference type="Proteomes" id="UP000071561"/>
    </source>
</evidence>
<reference evidence="13 14" key="1">
    <citation type="submission" date="2016-03" db="EMBL/GenBank/DDBJ databases">
        <title>Complete genome sequence of Pedobacter cryoconitis PAMC 27485.</title>
        <authorList>
            <person name="Lee J."/>
            <person name="Kim O.-S."/>
        </authorList>
    </citation>
    <scope>NUCLEOTIDE SEQUENCE [LARGE SCALE GENOMIC DNA]</scope>
    <source>
        <strain evidence="13 14">PAMC 27485</strain>
    </source>
</reference>
<keyword evidence="6" id="KW-0029">Amino-acid transport</keyword>
<evidence type="ECO:0000256" key="8">
    <source>
        <dbReference type="ARBA" id="ARBA00023136"/>
    </source>
</evidence>
<keyword evidence="5 11" id="KW-0812">Transmembrane</keyword>
<dbReference type="InterPro" id="IPR035906">
    <property type="entry name" value="MetI-like_sf"/>
</dbReference>
<evidence type="ECO:0000313" key="13">
    <source>
        <dbReference type="EMBL" id="AMP97669.1"/>
    </source>
</evidence>
<comment type="subcellular location">
    <subcellularLocation>
        <location evidence="1 11">Cell membrane</location>
        <topology evidence="1 11">Multi-pass membrane protein</topology>
    </subcellularLocation>
</comment>
<dbReference type="PROSITE" id="PS50928">
    <property type="entry name" value="ABC_TM1"/>
    <property type="match status" value="1"/>
</dbReference>
<dbReference type="InterPro" id="IPR051322">
    <property type="entry name" value="AA_ABC_Transporter_Permease"/>
</dbReference>
<dbReference type="RefSeq" id="WP_068396542.1">
    <property type="nucleotide sequence ID" value="NZ_CP014504.1"/>
</dbReference>
<dbReference type="FunFam" id="1.10.3720.10:FF:000002">
    <property type="entry name" value="D-methionine ABC transporter permease MetI"/>
    <property type="match status" value="1"/>
</dbReference>
<evidence type="ECO:0000256" key="10">
    <source>
        <dbReference type="ARBA" id="ARBA00040727"/>
    </source>
</evidence>
<evidence type="ECO:0000256" key="5">
    <source>
        <dbReference type="ARBA" id="ARBA00022692"/>
    </source>
</evidence>
<evidence type="ECO:0000259" key="12">
    <source>
        <dbReference type="PROSITE" id="PS50928"/>
    </source>
</evidence>
<feature type="transmembrane region" description="Helical" evidence="11">
    <location>
        <begin position="52"/>
        <end position="76"/>
    </location>
</feature>
<keyword evidence="14" id="KW-1185">Reference proteome</keyword>
<evidence type="ECO:0000256" key="2">
    <source>
        <dbReference type="ARBA" id="ARBA00007069"/>
    </source>
</evidence>
<dbReference type="PANTHER" id="PTHR30450:SF8">
    <property type="entry name" value="D-METHIONINE TRANSPORT SYSTEM PERMEASE PROTEIN METI"/>
    <property type="match status" value="1"/>
</dbReference>
<organism evidence="13 14">
    <name type="scientific">Pedobacter cryoconitis</name>
    <dbReference type="NCBI Taxonomy" id="188932"/>
    <lineage>
        <taxon>Bacteria</taxon>
        <taxon>Pseudomonadati</taxon>
        <taxon>Bacteroidota</taxon>
        <taxon>Sphingobacteriia</taxon>
        <taxon>Sphingobacteriales</taxon>
        <taxon>Sphingobacteriaceae</taxon>
        <taxon>Pedobacter</taxon>
    </lineage>
</organism>
<comment type="function">
    <text evidence="9">Part of the binding-protein-dependent transport system for D-methionine and the toxic methionine analog alpha-methyl-methionine. Probably responsible for the translocation of the substrate across the membrane.</text>
</comment>
<evidence type="ECO:0000256" key="1">
    <source>
        <dbReference type="ARBA" id="ARBA00004651"/>
    </source>
</evidence>
<dbReference type="GO" id="GO:0048473">
    <property type="term" value="P:D-methionine transmembrane transport"/>
    <property type="evidence" value="ECO:0007669"/>
    <property type="project" value="TreeGrafter"/>
</dbReference>
<feature type="transmembrane region" description="Helical" evidence="11">
    <location>
        <begin position="187"/>
        <end position="211"/>
    </location>
</feature>
<feature type="transmembrane region" description="Helical" evidence="11">
    <location>
        <begin position="17"/>
        <end position="40"/>
    </location>
</feature>
<dbReference type="EMBL" id="CP014504">
    <property type="protein sequence ID" value="AMP97669.1"/>
    <property type="molecule type" value="Genomic_DNA"/>
</dbReference>
<evidence type="ECO:0000256" key="4">
    <source>
        <dbReference type="ARBA" id="ARBA00022475"/>
    </source>
</evidence>
<dbReference type="KEGG" id="pcm:AY601_0722"/>
<dbReference type="CDD" id="cd06261">
    <property type="entry name" value="TM_PBP2"/>
    <property type="match status" value="1"/>
</dbReference>
<dbReference type="PANTHER" id="PTHR30450">
    <property type="entry name" value="ABC TRANSPORTER PERMEASE"/>
    <property type="match status" value="1"/>
</dbReference>
<sequence>MSDAMILMMFKGTWETIVMTFVSGFFGFVIGLPTGVMLYLTRKGQVLENRTLNNIVSVFVNVFRSIPFIILIVWMIPFTRMLVGTSIGIEAALVPLSIGAAPFIARMVENSLIEVPGGLVEAARAMGATPFQIVCKVLLPEALPSLINTASITLITLVGYSAMGGAVGAGGLGQIGYQYGYVGYDVLVMNAVLIVLVALVFAIQFTGDFLAKRADHRK</sequence>
<dbReference type="SUPFAM" id="SSF161098">
    <property type="entry name" value="MetI-like"/>
    <property type="match status" value="1"/>
</dbReference>
<name>A0A127V8W3_9SPHI</name>
<dbReference type="NCBIfam" id="NF008049">
    <property type="entry name" value="PRK10782.1"/>
    <property type="match status" value="1"/>
</dbReference>
<keyword evidence="4" id="KW-1003">Cell membrane</keyword>
<feature type="domain" description="ABC transmembrane type-1" evidence="12">
    <location>
        <begin position="13"/>
        <end position="205"/>
    </location>
</feature>
<protein>
    <recommendedName>
        <fullName evidence="10">D-methionine transport system permease protein MetI</fullName>
    </recommendedName>
</protein>
<dbReference type="PATRIC" id="fig|188932.3.peg.741"/>
<dbReference type="Proteomes" id="UP000071561">
    <property type="component" value="Chromosome"/>
</dbReference>
<evidence type="ECO:0000256" key="6">
    <source>
        <dbReference type="ARBA" id="ARBA00022970"/>
    </source>
</evidence>
<evidence type="ECO:0000256" key="9">
    <source>
        <dbReference type="ARBA" id="ARBA00037265"/>
    </source>
</evidence>
<evidence type="ECO:0000256" key="3">
    <source>
        <dbReference type="ARBA" id="ARBA00022448"/>
    </source>
</evidence>
<comment type="similarity">
    <text evidence="2">Belongs to the binding-protein-dependent transport system permease family. CysTW subfamily.</text>
</comment>
<feature type="transmembrane region" description="Helical" evidence="11">
    <location>
        <begin position="146"/>
        <end position="167"/>
    </location>
</feature>
<evidence type="ECO:0000256" key="11">
    <source>
        <dbReference type="RuleBase" id="RU363032"/>
    </source>
</evidence>
<proteinExistence type="inferred from homology"/>
<gene>
    <name evidence="13" type="ORF">AY601_0722</name>
</gene>
<dbReference type="Gene3D" id="1.10.3720.10">
    <property type="entry name" value="MetI-like"/>
    <property type="match status" value="1"/>
</dbReference>
<dbReference type="Pfam" id="PF00528">
    <property type="entry name" value="BPD_transp_1"/>
    <property type="match status" value="1"/>
</dbReference>
<keyword evidence="3 11" id="KW-0813">Transport</keyword>
<dbReference type="InterPro" id="IPR000515">
    <property type="entry name" value="MetI-like"/>
</dbReference>
<dbReference type="AlphaFoldDB" id="A0A127V8W3"/>
<keyword evidence="7 11" id="KW-1133">Transmembrane helix</keyword>